<evidence type="ECO:0000256" key="2">
    <source>
        <dbReference type="ARBA" id="ARBA00034247"/>
    </source>
</evidence>
<dbReference type="Gene3D" id="3.30.450.40">
    <property type="match status" value="1"/>
</dbReference>
<dbReference type="InterPro" id="IPR043128">
    <property type="entry name" value="Rev_trsase/Diguanyl_cyclase"/>
</dbReference>
<dbReference type="EC" id="2.7.7.65" evidence="1"/>
<evidence type="ECO:0000313" key="4">
    <source>
        <dbReference type="EMBL" id="WAR43134.1"/>
    </source>
</evidence>
<sequence length="376" mass="42194">MEQDITTELCVLQSHLDGMLDRVHHNSLTLKRLQAFEMRLLGLTALTEMIEFILGETKDLFDLDLVSLCLFDPKDEIVAHLASDHYPHQSRAGLLIVKDEDLFKNYFHFSDRPLLGMFNAEKYARFFDVESQCPSSVILAPLVRRGKYLGSLNLGSYCSNRFIRNMATDFIDHLASVLSVCLENTLNFETLRRTSLIDPLTGVNNRRFLEQRIEEEIDRSLRTRQSLSCLFLDIDYFKRINDTFGHQAGDHVLALVACTIKKHLRSNDVLSRYGGEEFVALLSESDNIRATEIAERIRKAIALLPFDHQEAKIAVTLSIGAATFQPTAAKSPTSEVAQRLIQAADTALYQAKFNGRNRVEEGGVIVGAADGGNAAV</sequence>
<reference evidence="4" key="1">
    <citation type="submission" date="2022-11" db="EMBL/GenBank/DDBJ databases">
        <title>Methylomonas rapida sp. nov., Carotenoid-Producing Obligate Methanotrophs with High Growth Characteristics and Biotechnological Potential.</title>
        <authorList>
            <person name="Tikhonova E.N."/>
            <person name="Suleimanov R.Z."/>
            <person name="Miroshnikov K."/>
            <person name="Oshkin I.Y."/>
            <person name="Belova S.E."/>
            <person name="Danilova O.V."/>
            <person name="Ashikhmin A."/>
            <person name="Konopkin A."/>
            <person name="But S.Y."/>
            <person name="Khmelenina V.N."/>
            <person name="Kuznetsov N."/>
            <person name="Pimenov N.V."/>
            <person name="Dedysh S.N."/>
        </authorList>
    </citation>
    <scope>NUCLEOTIDE SEQUENCE</scope>
    <source>
        <strain evidence="4">MP1</strain>
    </source>
</reference>
<dbReference type="Gene3D" id="3.30.70.270">
    <property type="match status" value="1"/>
</dbReference>
<protein>
    <recommendedName>
        <fullName evidence="1">diguanylate cyclase</fullName>
        <ecNumber evidence="1">2.7.7.65</ecNumber>
    </recommendedName>
</protein>
<dbReference type="InterPro" id="IPR029016">
    <property type="entry name" value="GAF-like_dom_sf"/>
</dbReference>
<dbReference type="InterPro" id="IPR007435">
    <property type="entry name" value="DUF484"/>
</dbReference>
<dbReference type="Pfam" id="PF04340">
    <property type="entry name" value="DUF484"/>
    <property type="match status" value="1"/>
</dbReference>
<evidence type="ECO:0000259" key="3">
    <source>
        <dbReference type="PROSITE" id="PS50887"/>
    </source>
</evidence>
<evidence type="ECO:0000256" key="1">
    <source>
        <dbReference type="ARBA" id="ARBA00012528"/>
    </source>
</evidence>
<dbReference type="PROSITE" id="PS50887">
    <property type="entry name" value="GGDEF"/>
    <property type="match status" value="1"/>
</dbReference>
<dbReference type="RefSeq" id="WP_255188112.1">
    <property type="nucleotide sequence ID" value="NZ_CP113517.1"/>
</dbReference>
<dbReference type="SUPFAM" id="SSF55073">
    <property type="entry name" value="Nucleotide cyclase"/>
    <property type="match status" value="1"/>
</dbReference>
<name>A0ABY7GCY0_9GAMM</name>
<comment type="catalytic activity">
    <reaction evidence="2">
        <text>2 GTP = 3',3'-c-di-GMP + 2 diphosphate</text>
        <dbReference type="Rhea" id="RHEA:24898"/>
        <dbReference type="ChEBI" id="CHEBI:33019"/>
        <dbReference type="ChEBI" id="CHEBI:37565"/>
        <dbReference type="ChEBI" id="CHEBI:58805"/>
        <dbReference type="EC" id="2.7.7.65"/>
    </reaction>
</comment>
<dbReference type="EMBL" id="CP113517">
    <property type="protein sequence ID" value="WAR43134.1"/>
    <property type="molecule type" value="Genomic_DNA"/>
</dbReference>
<dbReference type="Pfam" id="PF00990">
    <property type="entry name" value="GGDEF"/>
    <property type="match status" value="1"/>
</dbReference>
<proteinExistence type="predicted"/>
<dbReference type="Proteomes" id="UP001162780">
    <property type="component" value="Chromosome"/>
</dbReference>
<dbReference type="InterPro" id="IPR000160">
    <property type="entry name" value="GGDEF_dom"/>
</dbReference>
<feature type="domain" description="GGDEF" evidence="3">
    <location>
        <begin position="225"/>
        <end position="364"/>
    </location>
</feature>
<dbReference type="InterPro" id="IPR029787">
    <property type="entry name" value="Nucleotide_cyclase"/>
</dbReference>
<evidence type="ECO:0000313" key="5">
    <source>
        <dbReference type="Proteomes" id="UP001162780"/>
    </source>
</evidence>
<dbReference type="InterPro" id="IPR050469">
    <property type="entry name" value="Diguanylate_Cyclase"/>
</dbReference>
<dbReference type="SMART" id="SM00267">
    <property type="entry name" value="GGDEF"/>
    <property type="match status" value="1"/>
</dbReference>
<dbReference type="PANTHER" id="PTHR45138">
    <property type="entry name" value="REGULATORY COMPONENTS OF SENSORY TRANSDUCTION SYSTEM"/>
    <property type="match status" value="1"/>
</dbReference>
<organism evidence="4 5">
    <name type="scientific">Methylomonas rapida</name>
    <dbReference type="NCBI Taxonomy" id="2963939"/>
    <lineage>
        <taxon>Bacteria</taxon>
        <taxon>Pseudomonadati</taxon>
        <taxon>Pseudomonadota</taxon>
        <taxon>Gammaproteobacteria</taxon>
        <taxon>Methylococcales</taxon>
        <taxon>Methylococcaceae</taxon>
        <taxon>Methylomonas</taxon>
    </lineage>
</organism>
<dbReference type="CDD" id="cd01949">
    <property type="entry name" value="GGDEF"/>
    <property type="match status" value="1"/>
</dbReference>
<keyword evidence="5" id="KW-1185">Reference proteome</keyword>
<accession>A0ABY7GCY0</accession>
<dbReference type="NCBIfam" id="TIGR00254">
    <property type="entry name" value="GGDEF"/>
    <property type="match status" value="1"/>
</dbReference>
<gene>
    <name evidence="4" type="ORF">NM686_012085</name>
</gene>
<dbReference type="PANTHER" id="PTHR45138:SF9">
    <property type="entry name" value="DIGUANYLATE CYCLASE DGCM-RELATED"/>
    <property type="match status" value="1"/>
</dbReference>
<dbReference type="SUPFAM" id="SSF55781">
    <property type="entry name" value="GAF domain-like"/>
    <property type="match status" value="1"/>
</dbReference>